<dbReference type="InterPro" id="IPR050922">
    <property type="entry name" value="LytR/CpsA/Psr_CW_biosynth"/>
</dbReference>
<proteinExistence type="inferred from homology"/>
<evidence type="ECO:0000259" key="2">
    <source>
        <dbReference type="Pfam" id="PF03816"/>
    </source>
</evidence>
<dbReference type="InParanoid" id="A0A7L4YQ41"/>
<sequence length="315" mass="33494">MPRSRLPRSRRIRILLSILVVVLGLLIADAVVLSNRITDVDVSMPAVDDDLQTWVIVGSDGRGSIPDGASQDQFGSTEQVEGERADLILVVVESDAGTRVLSIPRDMLVTVDGYPERVGLRLLDGPDALVGTLCTNFGIPADHYLQLGFGGFAALVDTLGGIEVDLPNPVRDPVAGLDLQTAGTQTIDGATALALVRSRNAEELIDGQWVPTADGITDRTSWGGLVLRALGDAVRAERWNPIALQRLAWQLTGELVTDSNTGIFELAGLDTNLGQITELPHEPPAIEVGPGQAVPLAPNEDTDSTLRELGFTAEC</sequence>
<evidence type="ECO:0000256" key="1">
    <source>
        <dbReference type="ARBA" id="ARBA00006068"/>
    </source>
</evidence>
<organism evidence="3 4">
    <name type="scientific">Epidermidibacterium keratini</name>
    <dbReference type="NCBI Taxonomy" id="1891644"/>
    <lineage>
        <taxon>Bacteria</taxon>
        <taxon>Bacillati</taxon>
        <taxon>Actinomycetota</taxon>
        <taxon>Actinomycetes</taxon>
        <taxon>Sporichthyales</taxon>
        <taxon>Sporichthyaceae</taxon>
        <taxon>Epidermidibacterium</taxon>
    </lineage>
</organism>
<reference evidence="3 4" key="1">
    <citation type="journal article" date="2018" name="Int. J. Syst. Evol. Microbiol.">
        <title>Epidermidibacterium keratini gen. nov., sp. nov., a member of the family Sporichthyaceae, isolated from keratin epidermis.</title>
        <authorList>
            <person name="Lee D.G."/>
            <person name="Trujillo M.E."/>
            <person name="Kang S."/>
            <person name="Nam J.J."/>
            <person name="Kim Y.J."/>
        </authorList>
    </citation>
    <scope>NUCLEOTIDE SEQUENCE [LARGE SCALE GENOMIC DNA]</scope>
    <source>
        <strain evidence="3 4">EPI-7</strain>
    </source>
</reference>
<dbReference type="Proteomes" id="UP000463857">
    <property type="component" value="Chromosome"/>
</dbReference>
<dbReference type="OrthoDB" id="4865223at2"/>
<accession>A0A7L4YQ41</accession>
<dbReference type="RefSeq" id="WP_159546528.1">
    <property type="nucleotide sequence ID" value="NZ_CP047156.1"/>
</dbReference>
<keyword evidence="4" id="KW-1185">Reference proteome</keyword>
<gene>
    <name evidence="3" type="ORF">EK0264_14580</name>
</gene>
<evidence type="ECO:0000313" key="3">
    <source>
        <dbReference type="EMBL" id="QHC01391.1"/>
    </source>
</evidence>
<dbReference type="EMBL" id="CP047156">
    <property type="protein sequence ID" value="QHC01391.1"/>
    <property type="molecule type" value="Genomic_DNA"/>
</dbReference>
<dbReference type="PANTHER" id="PTHR33392:SF6">
    <property type="entry name" value="POLYISOPRENYL-TEICHOIC ACID--PEPTIDOGLYCAN TEICHOIC ACID TRANSFERASE TAGU"/>
    <property type="match status" value="1"/>
</dbReference>
<comment type="similarity">
    <text evidence="1">Belongs to the LytR/CpsA/Psr (LCP) family.</text>
</comment>
<protein>
    <submittedName>
        <fullName evidence="3">Transcriptional regulator</fullName>
    </submittedName>
</protein>
<name>A0A7L4YQ41_9ACTN</name>
<feature type="domain" description="Cell envelope-related transcriptional attenuator" evidence="2">
    <location>
        <begin position="87"/>
        <end position="203"/>
    </location>
</feature>
<dbReference type="Pfam" id="PF03816">
    <property type="entry name" value="LytR_cpsA_psr"/>
    <property type="match status" value="1"/>
</dbReference>
<dbReference type="Gene3D" id="3.40.630.190">
    <property type="entry name" value="LCP protein"/>
    <property type="match status" value="1"/>
</dbReference>
<dbReference type="NCBIfam" id="TIGR00350">
    <property type="entry name" value="lytR_cpsA_psr"/>
    <property type="match status" value="1"/>
</dbReference>
<dbReference type="AlphaFoldDB" id="A0A7L4YQ41"/>
<evidence type="ECO:0000313" key="4">
    <source>
        <dbReference type="Proteomes" id="UP000463857"/>
    </source>
</evidence>
<dbReference type="PANTHER" id="PTHR33392">
    <property type="entry name" value="POLYISOPRENYL-TEICHOIC ACID--PEPTIDOGLYCAN TEICHOIC ACID TRANSFERASE TAGU"/>
    <property type="match status" value="1"/>
</dbReference>
<dbReference type="InterPro" id="IPR004474">
    <property type="entry name" value="LytR_CpsA_psr"/>
</dbReference>
<dbReference type="KEGG" id="eke:EK0264_14580"/>